<name>A0A8T1NHN1_CARIL</name>
<evidence type="ECO:0000313" key="2">
    <source>
        <dbReference type="EMBL" id="KAG6629302.1"/>
    </source>
</evidence>
<reference evidence="2" key="1">
    <citation type="submission" date="2020-12" db="EMBL/GenBank/DDBJ databases">
        <title>WGS assembly of Carya illinoinensis cv. Pawnee.</title>
        <authorList>
            <person name="Platts A."/>
            <person name="Shu S."/>
            <person name="Wright S."/>
            <person name="Barry K."/>
            <person name="Edger P."/>
            <person name="Pires J.C."/>
            <person name="Schmutz J."/>
        </authorList>
    </citation>
    <scope>NUCLEOTIDE SEQUENCE</scope>
    <source>
        <tissue evidence="2">Leaf</tissue>
    </source>
</reference>
<keyword evidence="1" id="KW-0472">Membrane</keyword>
<evidence type="ECO:0000313" key="3">
    <source>
        <dbReference type="Proteomes" id="UP000811609"/>
    </source>
</evidence>
<keyword evidence="1" id="KW-0812">Transmembrane</keyword>
<protein>
    <submittedName>
        <fullName evidence="2">Uncharacterized protein</fullName>
    </submittedName>
</protein>
<dbReference type="EMBL" id="CM031822">
    <property type="protein sequence ID" value="KAG6629302.1"/>
    <property type="molecule type" value="Genomic_DNA"/>
</dbReference>
<sequence>MFLTALSIGLVSEQNLYIFWPEDHAGLMGIGLWFDFCAYFYVMVTSLQFFEKKQMALTFFFSFPLFVSFSALKVYFY</sequence>
<feature type="transmembrane region" description="Helical" evidence="1">
    <location>
        <begin position="56"/>
        <end position="76"/>
    </location>
</feature>
<dbReference type="AlphaFoldDB" id="A0A8T1NHN1"/>
<accession>A0A8T1NHN1</accession>
<feature type="transmembrane region" description="Helical" evidence="1">
    <location>
        <begin position="24"/>
        <end position="44"/>
    </location>
</feature>
<organism evidence="2 3">
    <name type="scientific">Carya illinoinensis</name>
    <name type="common">Pecan</name>
    <dbReference type="NCBI Taxonomy" id="32201"/>
    <lineage>
        <taxon>Eukaryota</taxon>
        <taxon>Viridiplantae</taxon>
        <taxon>Streptophyta</taxon>
        <taxon>Embryophyta</taxon>
        <taxon>Tracheophyta</taxon>
        <taxon>Spermatophyta</taxon>
        <taxon>Magnoliopsida</taxon>
        <taxon>eudicotyledons</taxon>
        <taxon>Gunneridae</taxon>
        <taxon>Pentapetalae</taxon>
        <taxon>rosids</taxon>
        <taxon>fabids</taxon>
        <taxon>Fagales</taxon>
        <taxon>Juglandaceae</taxon>
        <taxon>Carya</taxon>
    </lineage>
</organism>
<gene>
    <name evidence="2" type="ORF">CIPAW_14G075400</name>
</gene>
<comment type="caution">
    <text evidence="2">The sequence shown here is derived from an EMBL/GenBank/DDBJ whole genome shotgun (WGS) entry which is preliminary data.</text>
</comment>
<keyword evidence="3" id="KW-1185">Reference proteome</keyword>
<proteinExistence type="predicted"/>
<keyword evidence="1" id="KW-1133">Transmembrane helix</keyword>
<evidence type="ECO:0000256" key="1">
    <source>
        <dbReference type="SAM" id="Phobius"/>
    </source>
</evidence>
<dbReference type="Proteomes" id="UP000811609">
    <property type="component" value="Chromosome 14"/>
</dbReference>